<dbReference type="SUPFAM" id="SSF50715">
    <property type="entry name" value="Ribosomal protein L25-like"/>
    <property type="match status" value="1"/>
</dbReference>
<comment type="caution">
    <text evidence="9">The sequence shown here is derived from an EMBL/GenBank/DDBJ whole genome shotgun (WGS) entry which is preliminary data.</text>
</comment>
<dbReference type="InterPro" id="IPR011035">
    <property type="entry name" value="Ribosomal_bL25/Gln-tRNA_synth"/>
</dbReference>
<keyword evidence="4 5" id="KW-0687">Ribonucleoprotein</keyword>
<evidence type="ECO:0000256" key="6">
    <source>
        <dbReference type="SAM" id="MobiDB-lite"/>
    </source>
</evidence>
<evidence type="ECO:0000256" key="1">
    <source>
        <dbReference type="ARBA" id="ARBA00022730"/>
    </source>
</evidence>
<dbReference type="InterPro" id="IPR029751">
    <property type="entry name" value="Ribosomal_L25_dom"/>
</dbReference>
<evidence type="ECO:0000313" key="9">
    <source>
        <dbReference type="EMBL" id="PIS39851.1"/>
    </source>
</evidence>
<dbReference type="Pfam" id="PF01386">
    <property type="entry name" value="Ribosomal_L25p"/>
    <property type="match status" value="1"/>
</dbReference>
<dbReference type="InterPro" id="IPR020930">
    <property type="entry name" value="Ribosomal_uL5_bac-type"/>
</dbReference>
<feature type="domain" description="Large ribosomal subunit protein bL25 beta" evidence="8">
    <location>
        <begin position="98"/>
        <end position="181"/>
    </location>
</feature>
<evidence type="ECO:0000256" key="5">
    <source>
        <dbReference type="HAMAP-Rule" id="MF_01334"/>
    </source>
</evidence>
<dbReference type="HAMAP" id="MF_01334">
    <property type="entry name" value="Ribosomal_bL25_CTC"/>
    <property type="match status" value="1"/>
</dbReference>
<evidence type="ECO:0000259" key="7">
    <source>
        <dbReference type="Pfam" id="PF01386"/>
    </source>
</evidence>
<reference evidence="10" key="1">
    <citation type="submission" date="2017-09" db="EMBL/GenBank/DDBJ databases">
        <title>Depth-based differentiation of microbial function through sediment-hosted aquifers and enrichment of novel symbionts in the deep terrestrial subsurface.</title>
        <authorList>
            <person name="Probst A.J."/>
            <person name="Ladd B."/>
            <person name="Jarett J.K."/>
            <person name="Geller-Mcgrath D.E."/>
            <person name="Sieber C.M.K."/>
            <person name="Emerson J.B."/>
            <person name="Anantharaman K."/>
            <person name="Thomas B.C."/>
            <person name="Malmstrom R."/>
            <person name="Stieglmeier M."/>
            <person name="Klingl A."/>
            <person name="Woyke T."/>
            <person name="Ryan C.M."/>
            <person name="Banfield J.F."/>
        </authorList>
    </citation>
    <scope>NUCLEOTIDE SEQUENCE [LARGE SCALE GENOMIC DNA]</scope>
</reference>
<proteinExistence type="inferred from homology"/>
<protein>
    <recommendedName>
        <fullName evidence="5">Large ribosomal subunit protein bL25</fullName>
    </recommendedName>
    <alternativeName>
        <fullName evidence="5">General stress protein CTC</fullName>
    </alternativeName>
</protein>
<dbReference type="NCBIfam" id="TIGR00731">
    <property type="entry name" value="bL25_bact_ctc"/>
    <property type="match status" value="1"/>
</dbReference>
<organism evidence="9 10">
    <name type="scientific">Candidatus Nealsonbacteria bacterium CG08_land_8_20_14_0_20_36_22</name>
    <dbReference type="NCBI Taxonomy" id="1974704"/>
    <lineage>
        <taxon>Bacteria</taxon>
        <taxon>Candidatus Nealsoniibacteriota</taxon>
    </lineage>
</organism>
<dbReference type="CDD" id="cd00495">
    <property type="entry name" value="Ribosomal_L25_TL5_CTC"/>
    <property type="match status" value="1"/>
</dbReference>
<feature type="compositionally biased region" description="Acidic residues" evidence="6">
    <location>
        <begin position="195"/>
        <end position="204"/>
    </location>
</feature>
<name>A0A2H0YMX8_9BACT</name>
<evidence type="ECO:0000256" key="4">
    <source>
        <dbReference type="ARBA" id="ARBA00023274"/>
    </source>
</evidence>
<dbReference type="GO" id="GO:0022625">
    <property type="term" value="C:cytosolic large ribosomal subunit"/>
    <property type="evidence" value="ECO:0007669"/>
    <property type="project" value="TreeGrafter"/>
</dbReference>
<comment type="subunit">
    <text evidence="5">Part of the 50S ribosomal subunit; part of the 5S rRNA/L5/L18/L25 subcomplex. Contacts the 5S rRNA. Binds to the 5S rRNA independently of L5 and L18.</text>
</comment>
<keyword evidence="1 5" id="KW-0699">rRNA-binding</keyword>
<keyword evidence="2 5" id="KW-0694">RNA-binding</keyword>
<accession>A0A2H0YMX8</accession>
<dbReference type="GO" id="GO:0006412">
    <property type="term" value="P:translation"/>
    <property type="evidence" value="ECO:0007669"/>
    <property type="project" value="UniProtKB-UniRule"/>
</dbReference>
<evidence type="ECO:0000256" key="3">
    <source>
        <dbReference type="ARBA" id="ARBA00022980"/>
    </source>
</evidence>
<comment type="similarity">
    <text evidence="5">Belongs to the bacterial ribosomal protein bL25 family. CTC subfamily.</text>
</comment>
<feature type="domain" description="Large ribosomal subunit protein bL25 L25" evidence="7">
    <location>
        <begin position="4"/>
        <end position="89"/>
    </location>
</feature>
<dbReference type="GO" id="GO:0008097">
    <property type="term" value="F:5S rRNA binding"/>
    <property type="evidence" value="ECO:0007669"/>
    <property type="project" value="InterPro"/>
</dbReference>
<comment type="function">
    <text evidence="5">This is one of the proteins that binds to the 5S RNA in the ribosome where it forms part of the central protuberance.</text>
</comment>
<dbReference type="PANTHER" id="PTHR33284:SF1">
    <property type="entry name" value="RIBOSOMAL PROTEIN L25_GLN-TRNA SYNTHETASE, ANTI-CODON-BINDING DOMAIN-CONTAINING PROTEIN"/>
    <property type="match status" value="1"/>
</dbReference>
<dbReference type="Pfam" id="PF14693">
    <property type="entry name" value="Ribosomal_TL5_C"/>
    <property type="match status" value="1"/>
</dbReference>
<dbReference type="InterPro" id="IPR020057">
    <property type="entry name" value="Ribosomal_bL25_b-dom"/>
</dbReference>
<dbReference type="EMBL" id="PEYC01000060">
    <property type="protein sequence ID" value="PIS39851.1"/>
    <property type="molecule type" value="Genomic_DNA"/>
</dbReference>
<dbReference type="Gene3D" id="2.40.240.10">
    <property type="entry name" value="Ribosomal Protein L25, Chain P"/>
    <property type="match status" value="1"/>
</dbReference>
<gene>
    <name evidence="5" type="primary">rplY</name>
    <name evidence="5" type="synonym">ctc</name>
    <name evidence="9" type="ORF">COT32_02895</name>
</gene>
<evidence type="ECO:0000259" key="8">
    <source>
        <dbReference type="Pfam" id="PF14693"/>
    </source>
</evidence>
<dbReference type="AlphaFoldDB" id="A0A2H0YMX8"/>
<dbReference type="PANTHER" id="PTHR33284">
    <property type="entry name" value="RIBOSOMAL PROTEIN L25/GLN-TRNA SYNTHETASE, ANTI-CODON-BINDING DOMAIN-CONTAINING PROTEIN"/>
    <property type="match status" value="1"/>
</dbReference>
<sequence length="231" mass="26522">MLILKVKIRKELGKKVKNLRRQGVLPAVLYGPKIRNISLAINSKKFDKVYKTAGESSLISLEIEDKKFPVLIHEVIKDPLTDEPIHVDFYQPILTERIEAAVPLVFEGISLAVKDLGGTLVKEIQEITVKALPQNLPHEIKVNIEKLKTFEDEILIKDLQTPKGVELQREPDEIVAVVTSPEKVEEELEKPIEEKIEEMEETEEKEEKEKLEEKEEEKSEEKSKIKNQKSK</sequence>
<dbReference type="InterPro" id="IPR001021">
    <property type="entry name" value="Ribosomal_bL25_long"/>
</dbReference>
<dbReference type="InterPro" id="IPR020056">
    <property type="entry name" value="Rbsml_bL25/Gln-tRNA_synth_N"/>
</dbReference>
<evidence type="ECO:0000256" key="2">
    <source>
        <dbReference type="ARBA" id="ARBA00022884"/>
    </source>
</evidence>
<feature type="region of interest" description="Disordered" evidence="6">
    <location>
        <begin position="180"/>
        <end position="231"/>
    </location>
</feature>
<keyword evidence="3 5" id="KW-0689">Ribosomal protein</keyword>
<evidence type="ECO:0000313" key="10">
    <source>
        <dbReference type="Proteomes" id="UP000231472"/>
    </source>
</evidence>
<dbReference type="Gene3D" id="2.170.120.20">
    <property type="entry name" value="Ribosomal protein L25, beta domain"/>
    <property type="match status" value="1"/>
</dbReference>
<dbReference type="GO" id="GO:0003735">
    <property type="term" value="F:structural constituent of ribosome"/>
    <property type="evidence" value="ECO:0007669"/>
    <property type="project" value="InterPro"/>
</dbReference>
<dbReference type="InterPro" id="IPR037121">
    <property type="entry name" value="Ribosomal_bL25_C"/>
</dbReference>
<dbReference type="Proteomes" id="UP000231472">
    <property type="component" value="Unassembled WGS sequence"/>
</dbReference>
<feature type="compositionally biased region" description="Basic and acidic residues" evidence="6">
    <location>
        <begin position="205"/>
        <end position="224"/>
    </location>
</feature>